<accession>U6MI27</accession>
<evidence type="ECO:0000256" key="5">
    <source>
        <dbReference type="ARBA" id="ARBA00022691"/>
    </source>
</evidence>
<reference evidence="7" key="2">
    <citation type="submission" date="2013-10" db="EMBL/GenBank/DDBJ databases">
        <authorList>
            <person name="Aslett M."/>
        </authorList>
    </citation>
    <scope>NUCLEOTIDE SEQUENCE [LARGE SCALE GENOMIC DNA]</scope>
    <source>
        <strain evidence="7">Houghton</strain>
    </source>
</reference>
<evidence type="ECO:0000256" key="4">
    <source>
        <dbReference type="ARBA" id="ARBA00022679"/>
    </source>
</evidence>
<dbReference type="GO" id="GO:0106388">
    <property type="term" value="F:rRNA small subunit aminocarboxypropyltransferase activity"/>
    <property type="evidence" value="ECO:0007669"/>
    <property type="project" value="InterPro"/>
</dbReference>
<dbReference type="InterPro" id="IPR022968">
    <property type="entry name" value="Tsr3-like"/>
</dbReference>
<reference evidence="7" key="1">
    <citation type="submission" date="2013-10" db="EMBL/GenBank/DDBJ databases">
        <title>Genomic analysis of the causative agents of coccidiosis in chickens.</title>
        <authorList>
            <person name="Reid A.J."/>
            <person name="Blake D."/>
            <person name="Billington K."/>
            <person name="Browne H."/>
            <person name="Dunn M."/>
            <person name="Hung S."/>
            <person name="Kawahara F."/>
            <person name="Miranda-Saavedra D."/>
            <person name="Mourier T."/>
            <person name="Nagra H."/>
            <person name="Otto T.D."/>
            <person name="Rawlings N."/>
            <person name="Sanchez A."/>
            <person name="Sanders M."/>
            <person name="Subramaniam C."/>
            <person name="Tay Y."/>
            <person name="Dear P."/>
            <person name="Doerig C."/>
            <person name="Gruber A."/>
            <person name="Parkinson J."/>
            <person name="Shirley M."/>
            <person name="Wan K.L."/>
            <person name="Berriman M."/>
            <person name="Tomley F."/>
            <person name="Pain A."/>
        </authorList>
    </citation>
    <scope>NUCLEOTIDE SEQUENCE [LARGE SCALE GENOMIC DNA]</scope>
    <source>
        <strain evidence="7">Houghton</strain>
    </source>
</reference>
<evidence type="ECO:0000259" key="6">
    <source>
        <dbReference type="Pfam" id="PF04034"/>
    </source>
</evidence>
<evidence type="ECO:0000256" key="3">
    <source>
        <dbReference type="ARBA" id="ARBA00022552"/>
    </source>
</evidence>
<dbReference type="GeneID" id="25470583"/>
<evidence type="ECO:0000256" key="2">
    <source>
        <dbReference type="ARBA" id="ARBA00022517"/>
    </source>
</evidence>
<proteinExistence type="predicted"/>
<dbReference type="AlphaFoldDB" id="U6MI27"/>
<keyword evidence="3" id="KW-0698">rRNA processing</keyword>
<dbReference type="Pfam" id="PF04034">
    <property type="entry name" value="Ribo_biogen_C"/>
    <property type="match status" value="1"/>
</dbReference>
<gene>
    <name evidence="7" type="ORF">ENH_00003900</name>
</gene>
<dbReference type="PANTHER" id="PTHR20426:SF0">
    <property type="entry name" value="18S RRNA AMINOCARBOXYPROPYLTRANSFERASE"/>
    <property type="match status" value="1"/>
</dbReference>
<dbReference type="Proteomes" id="UP000030754">
    <property type="component" value="Unassembled WGS sequence"/>
</dbReference>
<dbReference type="VEuPathDB" id="ToxoDB:ENH_00003900"/>
<feature type="non-terminal residue" evidence="7">
    <location>
        <position position="1"/>
    </location>
</feature>
<keyword evidence="2" id="KW-0690">Ribosome biogenesis</keyword>
<dbReference type="RefSeq" id="XP_013439451.1">
    <property type="nucleotide sequence ID" value="XM_013583997.1"/>
</dbReference>
<evidence type="ECO:0000256" key="1">
    <source>
        <dbReference type="ARBA" id="ARBA00022490"/>
    </source>
</evidence>
<dbReference type="EMBL" id="HG722346">
    <property type="protein sequence ID" value="CDJ62089.1"/>
    <property type="molecule type" value="Genomic_DNA"/>
</dbReference>
<keyword evidence="5" id="KW-0949">S-adenosyl-L-methionine</keyword>
<sequence>VRVGLAVVDCSWNRVLEGRRAQHIDFVRKNVRVLPLLLCGNPTYYGAPNILTCAEALPGAHYIAGYRRHANLLLQSFTWGPHFLELNSSFLERYTRVSSAAEMKALKLQQEAEMLAKKVQKEEDKAANQKGYSAVYTDLDPEEANT</sequence>
<dbReference type="InterPro" id="IPR007177">
    <property type="entry name" value="Tsr3_C"/>
</dbReference>
<dbReference type="PANTHER" id="PTHR20426">
    <property type="entry name" value="RIBOSOME BIOGENESIS PROTEIN TSR3 HOMOLOG"/>
    <property type="match status" value="1"/>
</dbReference>
<dbReference type="GO" id="GO:0006364">
    <property type="term" value="P:rRNA processing"/>
    <property type="evidence" value="ECO:0007669"/>
    <property type="project" value="UniProtKB-KW"/>
</dbReference>
<name>U6MI27_9EIME</name>
<feature type="domain" description="16S/18S rRNA aminocarboxypropyltransferase Tsr3 C-terminal" evidence="6">
    <location>
        <begin position="3"/>
        <end position="107"/>
    </location>
</feature>
<dbReference type="OrthoDB" id="347780at2759"/>
<keyword evidence="4" id="KW-0808">Transferase</keyword>
<keyword evidence="1" id="KW-0963">Cytoplasm</keyword>
<protein>
    <submittedName>
        <fullName evidence="7">Probable ribosome biogenesis protein TSR3, related</fullName>
    </submittedName>
</protein>
<evidence type="ECO:0000313" key="7">
    <source>
        <dbReference type="EMBL" id="CDJ62089.1"/>
    </source>
</evidence>
<evidence type="ECO:0000313" key="8">
    <source>
        <dbReference type="Proteomes" id="UP000030754"/>
    </source>
</evidence>
<organism evidence="7 8">
    <name type="scientific">Eimeria necatrix</name>
    <dbReference type="NCBI Taxonomy" id="51315"/>
    <lineage>
        <taxon>Eukaryota</taxon>
        <taxon>Sar</taxon>
        <taxon>Alveolata</taxon>
        <taxon>Apicomplexa</taxon>
        <taxon>Conoidasida</taxon>
        <taxon>Coccidia</taxon>
        <taxon>Eucoccidiorida</taxon>
        <taxon>Eimeriorina</taxon>
        <taxon>Eimeriidae</taxon>
        <taxon>Eimeria</taxon>
    </lineage>
</organism>
<keyword evidence="8" id="KW-1185">Reference proteome</keyword>